<proteinExistence type="predicted"/>
<protein>
    <submittedName>
        <fullName evidence="6">MFS transporter</fullName>
    </submittedName>
</protein>
<dbReference type="Gene3D" id="1.20.1250.20">
    <property type="entry name" value="MFS general substrate transporter like domains"/>
    <property type="match status" value="2"/>
</dbReference>
<comment type="caution">
    <text evidence="6">The sequence shown here is derived from an EMBL/GenBank/DDBJ whole genome shotgun (WGS) entry which is preliminary data.</text>
</comment>
<organism evidence="6 7">
    <name type="scientific">Dethiosulfovibrio marinus</name>
    <dbReference type="NCBI Taxonomy" id="133532"/>
    <lineage>
        <taxon>Bacteria</taxon>
        <taxon>Thermotogati</taxon>
        <taxon>Synergistota</taxon>
        <taxon>Synergistia</taxon>
        <taxon>Synergistales</taxon>
        <taxon>Dethiosulfovibrionaceae</taxon>
        <taxon>Dethiosulfovibrio</taxon>
    </lineage>
</organism>
<dbReference type="CDD" id="cd17478">
    <property type="entry name" value="MFS_FsR"/>
    <property type="match status" value="1"/>
</dbReference>
<keyword evidence="2 4" id="KW-1133">Transmembrane helix</keyword>
<reference evidence="6 7" key="1">
    <citation type="submission" date="2022-01" db="EMBL/GenBank/DDBJ databases">
        <title>Dethiosulfovibrio faecalis sp. nov., a novel proteolytic, non-sulfur-reducing bacterium isolated from a marine aquaculture solid waste bioreactor.</title>
        <authorList>
            <person name="Grabowski S."/>
            <person name="Apolinario E."/>
            <person name="Schneider N."/>
            <person name="Marshall C.W."/>
            <person name="Sowers K.R."/>
        </authorList>
    </citation>
    <scope>NUCLEOTIDE SEQUENCE [LARGE SCALE GENOMIC DNA]</scope>
    <source>
        <strain evidence="6 7">DSM 12537</strain>
    </source>
</reference>
<evidence type="ECO:0000259" key="5">
    <source>
        <dbReference type="PROSITE" id="PS50850"/>
    </source>
</evidence>
<evidence type="ECO:0000256" key="1">
    <source>
        <dbReference type="ARBA" id="ARBA00022692"/>
    </source>
</evidence>
<dbReference type="PANTHER" id="PTHR43129:SF1">
    <property type="entry name" value="FOSMIDOMYCIN RESISTANCE PROTEIN"/>
    <property type="match status" value="1"/>
</dbReference>
<feature type="transmembrane region" description="Helical" evidence="4">
    <location>
        <begin position="166"/>
        <end position="184"/>
    </location>
</feature>
<dbReference type="Pfam" id="PF07690">
    <property type="entry name" value="MFS_1"/>
    <property type="match status" value="1"/>
</dbReference>
<dbReference type="EMBL" id="JAKGUD010000004">
    <property type="protein sequence ID" value="MCF4142386.1"/>
    <property type="molecule type" value="Genomic_DNA"/>
</dbReference>
<dbReference type="InterPro" id="IPR020846">
    <property type="entry name" value="MFS_dom"/>
</dbReference>
<dbReference type="PANTHER" id="PTHR43129">
    <property type="entry name" value="FOSMIDOMYCIN RESISTANCE PROTEIN"/>
    <property type="match status" value="1"/>
</dbReference>
<evidence type="ECO:0000256" key="3">
    <source>
        <dbReference type="ARBA" id="ARBA00023136"/>
    </source>
</evidence>
<gene>
    <name evidence="6" type="ORF">L2W38_06125</name>
</gene>
<dbReference type="SUPFAM" id="SSF103473">
    <property type="entry name" value="MFS general substrate transporter"/>
    <property type="match status" value="1"/>
</dbReference>
<dbReference type="RefSeq" id="WP_236099113.1">
    <property type="nucleotide sequence ID" value="NZ_JAKGUD010000004.1"/>
</dbReference>
<evidence type="ECO:0000256" key="4">
    <source>
        <dbReference type="SAM" id="Phobius"/>
    </source>
</evidence>
<evidence type="ECO:0000313" key="6">
    <source>
        <dbReference type="EMBL" id="MCF4142386.1"/>
    </source>
</evidence>
<evidence type="ECO:0000256" key="2">
    <source>
        <dbReference type="ARBA" id="ARBA00022989"/>
    </source>
</evidence>
<feature type="transmembrane region" description="Helical" evidence="4">
    <location>
        <begin position="75"/>
        <end position="94"/>
    </location>
</feature>
<dbReference type="InterPro" id="IPR011701">
    <property type="entry name" value="MFS"/>
</dbReference>
<sequence>MTTAGKALSSKTKVALLSTGHLVNDVHTAFLDTFLPYLVKNLGLSYAQAGILTSLSGVIHTVFQPIMGHVADRHTRPWPIMFGPIAAALGASMIPLSTSYAMALAMVTLWGIGAATFHPQGQGSLGYVAPPSELAFAISLFGLGGMSGGTISSIYAIALYRYFPHWAMPVIAVIPPLILAAVYYRTMPRIRDRSPEEDGDDVGMIRNLSSVFRRIYPIWAVTILRECSQKGVRFLLPLLIVSEGGSITKVGTFLFFLSLTASILPLIAARIAMEVGNVKIVKIIIPLASTFLVIGWATEGFLSLAMIVIGGASITACNPATDAMAQELAPDKRSTASSLMMGFSFGLAGVAMAPLGWFTDAAGLRAALGIVAFLPFLSLPVMYLLWPKKGLIR</sequence>
<feature type="transmembrane region" description="Helical" evidence="4">
    <location>
        <begin position="44"/>
        <end position="63"/>
    </location>
</feature>
<name>A0ABS9EMH5_9BACT</name>
<keyword evidence="7" id="KW-1185">Reference proteome</keyword>
<dbReference type="InterPro" id="IPR036259">
    <property type="entry name" value="MFS_trans_sf"/>
</dbReference>
<accession>A0ABS9EMH5</accession>
<feature type="domain" description="Major facilitator superfamily (MFS) profile" evidence="5">
    <location>
        <begin position="13"/>
        <end position="390"/>
    </location>
</feature>
<evidence type="ECO:0000313" key="7">
    <source>
        <dbReference type="Proteomes" id="UP001200430"/>
    </source>
</evidence>
<feature type="transmembrane region" description="Helical" evidence="4">
    <location>
        <begin position="138"/>
        <end position="160"/>
    </location>
</feature>
<keyword evidence="1 4" id="KW-0812">Transmembrane</keyword>
<feature type="transmembrane region" description="Helical" evidence="4">
    <location>
        <begin position="253"/>
        <end position="273"/>
    </location>
</feature>
<feature type="transmembrane region" description="Helical" evidence="4">
    <location>
        <begin position="338"/>
        <end position="358"/>
    </location>
</feature>
<dbReference type="Proteomes" id="UP001200430">
    <property type="component" value="Unassembled WGS sequence"/>
</dbReference>
<feature type="transmembrane region" description="Helical" evidence="4">
    <location>
        <begin position="293"/>
        <end position="317"/>
    </location>
</feature>
<feature type="transmembrane region" description="Helical" evidence="4">
    <location>
        <begin position="364"/>
        <end position="386"/>
    </location>
</feature>
<keyword evidence="3 4" id="KW-0472">Membrane</keyword>
<dbReference type="PROSITE" id="PS50850">
    <property type="entry name" value="MFS"/>
    <property type="match status" value="1"/>
</dbReference>